<evidence type="ECO:0000256" key="4">
    <source>
        <dbReference type="ARBA" id="ARBA00023136"/>
    </source>
</evidence>
<keyword evidence="4 5" id="KW-0472">Membrane</keyword>
<keyword evidence="8" id="KW-1185">Reference proteome</keyword>
<evidence type="ECO:0000259" key="6">
    <source>
        <dbReference type="Pfam" id="PF01490"/>
    </source>
</evidence>
<dbReference type="AlphaFoldDB" id="A0A812IUH1"/>
<evidence type="ECO:0000256" key="3">
    <source>
        <dbReference type="ARBA" id="ARBA00022989"/>
    </source>
</evidence>
<dbReference type="PANTHER" id="PTHR22950">
    <property type="entry name" value="AMINO ACID TRANSPORTER"/>
    <property type="match status" value="1"/>
</dbReference>
<evidence type="ECO:0000313" key="8">
    <source>
        <dbReference type="Proteomes" id="UP000601435"/>
    </source>
</evidence>
<keyword evidence="3 5" id="KW-1133">Transmembrane helix</keyword>
<reference evidence="7" key="1">
    <citation type="submission" date="2021-02" db="EMBL/GenBank/DDBJ databases">
        <authorList>
            <person name="Dougan E. K."/>
            <person name="Rhodes N."/>
            <person name="Thang M."/>
            <person name="Chan C."/>
        </authorList>
    </citation>
    <scope>NUCLEOTIDE SEQUENCE</scope>
</reference>
<comment type="caution">
    <text evidence="7">The sequence shown here is derived from an EMBL/GenBank/DDBJ whole genome shotgun (WGS) entry which is preliminary data.</text>
</comment>
<feature type="transmembrane region" description="Helical" evidence="5">
    <location>
        <begin position="231"/>
        <end position="254"/>
    </location>
</feature>
<comment type="subcellular location">
    <subcellularLocation>
        <location evidence="1">Membrane</location>
        <topology evidence="1">Multi-pass membrane protein</topology>
    </subcellularLocation>
</comment>
<dbReference type="Pfam" id="PF01490">
    <property type="entry name" value="Aa_trans"/>
    <property type="match status" value="1"/>
</dbReference>
<dbReference type="Proteomes" id="UP000601435">
    <property type="component" value="Unassembled WGS sequence"/>
</dbReference>
<feature type="transmembrane region" description="Helical" evidence="5">
    <location>
        <begin position="373"/>
        <end position="394"/>
    </location>
</feature>
<dbReference type="EMBL" id="CAJNJA010003225">
    <property type="protein sequence ID" value="CAE7173339.1"/>
    <property type="molecule type" value="Genomic_DNA"/>
</dbReference>
<evidence type="ECO:0000256" key="5">
    <source>
        <dbReference type="SAM" id="Phobius"/>
    </source>
</evidence>
<dbReference type="GO" id="GO:0015179">
    <property type="term" value="F:L-amino acid transmembrane transporter activity"/>
    <property type="evidence" value="ECO:0007669"/>
    <property type="project" value="TreeGrafter"/>
</dbReference>
<dbReference type="InterPro" id="IPR013057">
    <property type="entry name" value="AA_transpt_TM"/>
</dbReference>
<dbReference type="OrthoDB" id="28208at2759"/>
<proteinExistence type="predicted"/>
<evidence type="ECO:0000256" key="1">
    <source>
        <dbReference type="ARBA" id="ARBA00004141"/>
    </source>
</evidence>
<accession>A0A812IUH1</accession>
<dbReference type="PANTHER" id="PTHR22950:SF652">
    <property type="entry name" value="TRANSMEMBRANE AMINO ACID TRANSPORTER FAMILY PROTEIN"/>
    <property type="match status" value="1"/>
</dbReference>
<sequence length="428" mass="44592">MAGARLSRWGTCRIAAAALCLCVASGAATFCIPLRQTPLAGFGRAQVGRQPPAADKARTALQNRPEEAEVVEDSSSKATVVSTAVSLAKSMLGSGALSLSAGVAAFTNTSQGLLVATAIILGMTVLSAYTFQMVAEVSADTGADDLGAAWKISFGKWAFLPRLAVGTLSGISCTVYAMILGDLLTQFVQSFLTAVPSLGALKLYCSRAPVLISLTVCVLLPMCLAEDFSSLAFTSMLGLAACVYLSAFCALRALDGSYLKGGKFFRAAPYAPMALISASQLSDAVNPRVLVFLSNISTAYMNHGMAPATYQELVQSGSSKKSNLRRYALAVTLAFIITGGVCTSLMAAGFFTFGANTQGLLLANYATRDLAASLGKMGVMISILCGFPLNFMLLKSEVVAMAKKKGFTMDKPAVRWLTVALLTAPSAS</sequence>
<feature type="transmembrane region" description="Helical" evidence="5">
    <location>
        <begin position="163"/>
        <end position="184"/>
    </location>
</feature>
<evidence type="ECO:0000313" key="7">
    <source>
        <dbReference type="EMBL" id="CAE7173339.1"/>
    </source>
</evidence>
<gene>
    <name evidence="7" type="primary">Slc38a1</name>
    <name evidence="7" type="ORF">SNEC2469_LOCUS547</name>
</gene>
<feature type="transmembrane region" description="Helical" evidence="5">
    <location>
        <begin position="113"/>
        <end position="131"/>
    </location>
</feature>
<keyword evidence="2 5" id="KW-0812">Transmembrane</keyword>
<name>A0A812IUH1_9DINO</name>
<feature type="domain" description="Amino acid transporter transmembrane" evidence="6">
    <location>
        <begin position="77"/>
        <end position="411"/>
    </location>
</feature>
<evidence type="ECO:0000256" key="2">
    <source>
        <dbReference type="ARBA" id="ARBA00022692"/>
    </source>
</evidence>
<feature type="transmembrane region" description="Helical" evidence="5">
    <location>
        <begin position="204"/>
        <end position="225"/>
    </location>
</feature>
<feature type="transmembrane region" description="Helical" evidence="5">
    <location>
        <begin position="87"/>
        <end position="106"/>
    </location>
</feature>
<dbReference type="GO" id="GO:0016020">
    <property type="term" value="C:membrane"/>
    <property type="evidence" value="ECO:0007669"/>
    <property type="project" value="UniProtKB-SubCell"/>
</dbReference>
<protein>
    <submittedName>
        <fullName evidence="7">Slc38a1 protein</fullName>
    </submittedName>
</protein>
<feature type="transmembrane region" description="Helical" evidence="5">
    <location>
        <begin position="327"/>
        <end position="353"/>
    </location>
</feature>
<organism evidence="7 8">
    <name type="scientific">Symbiodinium necroappetens</name>
    <dbReference type="NCBI Taxonomy" id="1628268"/>
    <lineage>
        <taxon>Eukaryota</taxon>
        <taxon>Sar</taxon>
        <taxon>Alveolata</taxon>
        <taxon>Dinophyceae</taxon>
        <taxon>Suessiales</taxon>
        <taxon>Symbiodiniaceae</taxon>
        <taxon>Symbiodinium</taxon>
    </lineage>
</organism>